<protein>
    <recommendedName>
        <fullName evidence="6">sterol 22-desaturase</fullName>
        <ecNumber evidence="6">1.14.19.41</ecNumber>
    </recommendedName>
</protein>
<evidence type="ECO:0000256" key="6">
    <source>
        <dbReference type="ARBA" id="ARBA00039038"/>
    </source>
</evidence>
<dbReference type="GO" id="GO:0005506">
    <property type="term" value="F:iron ion binding"/>
    <property type="evidence" value="ECO:0007669"/>
    <property type="project" value="InterPro"/>
</dbReference>
<keyword evidence="8" id="KW-0503">Monooxygenase</keyword>
<accession>A0A8E2J2A5</accession>
<gene>
    <name evidence="9" type="ORF">OBBRIDRAFT_725357</name>
</gene>
<evidence type="ECO:0000256" key="5">
    <source>
        <dbReference type="ARBA" id="ARBA00023004"/>
    </source>
</evidence>
<evidence type="ECO:0000256" key="3">
    <source>
        <dbReference type="ARBA" id="ARBA00022723"/>
    </source>
</evidence>
<feature type="binding site" description="axial binding residue" evidence="7">
    <location>
        <position position="438"/>
    </location>
    <ligand>
        <name>heme</name>
        <dbReference type="ChEBI" id="CHEBI:30413"/>
    </ligand>
    <ligandPart>
        <name>Fe</name>
        <dbReference type="ChEBI" id="CHEBI:18248"/>
    </ligandPart>
</feature>
<dbReference type="SUPFAM" id="SSF48264">
    <property type="entry name" value="Cytochrome P450"/>
    <property type="match status" value="1"/>
</dbReference>
<dbReference type="GO" id="GO:0020037">
    <property type="term" value="F:heme binding"/>
    <property type="evidence" value="ECO:0007669"/>
    <property type="project" value="InterPro"/>
</dbReference>
<evidence type="ECO:0000256" key="2">
    <source>
        <dbReference type="ARBA" id="ARBA00010617"/>
    </source>
</evidence>
<keyword evidence="4 8" id="KW-0560">Oxidoreductase</keyword>
<dbReference type="PRINTS" id="PR00465">
    <property type="entry name" value="EP450IV"/>
</dbReference>
<evidence type="ECO:0000313" key="10">
    <source>
        <dbReference type="Proteomes" id="UP000250043"/>
    </source>
</evidence>
<dbReference type="FunFam" id="1.10.630.10:FF:000021">
    <property type="entry name" value="Cytochrome P450 61"/>
    <property type="match status" value="1"/>
</dbReference>
<dbReference type="InterPro" id="IPR001128">
    <property type="entry name" value="Cyt_P450"/>
</dbReference>
<sequence length="503" mass="57177">MISFSRFTPASSVVQLKDVFFVILLLLVLEQVIYRYKKRQLPGDTWTIPVIGKFADSLHLTLENYKRQWDSGPLSVVSVFNIFIVMSSSSEYSHKIMNSPNYAEPALVHSAKKVMVDDNWIFLMSKVHHEYRRGLNTLFTRRALGIYLKQMDATTRKHLAQWLVDASQDPTPKSIMTTVCALNMNNSLRVFCGPHISEAAAQEILEKYWMITVALELVNFPFAIPGTKVYRAIQARKVAMRHLEHAAASSKQEMATGAEPVCMLDHWVVALRDPAHKGRRDFSDREMAMVLFSFLFASQDAMSSGLIYGFQHLADHPDFLLKVRAEQEKVRGGDCDKPVTLEMMDDMPYLRAFVKESLRVMPPVTMVPFRATKAFPITDDYTVPARSLVIPSYYNSLHDPEVYPDPDALIPDRWLDPNSSANTNPRYYLGFGSGAHRCIGMEYAMMNIALVLADAAVLMDWEHHRSAESDKVQIIATLFPKDGYKLKFSPRERGGELPNEIRV</sequence>
<dbReference type="PRINTS" id="PR00385">
    <property type="entry name" value="P450"/>
</dbReference>
<evidence type="ECO:0000313" key="9">
    <source>
        <dbReference type="EMBL" id="OCH93200.1"/>
    </source>
</evidence>
<organism evidence="9 10">
    <name type="scientific">Obba rivulosa</name>
    <dbReference type="NCBI Taxonomy" id="1052685"/>
    <lineage>
        <taxon>Eukaryota</taxon>
        <taxon>Fungi</taxon>
        <taxon>Dikarya</taxon>
        <taxon>Basidiomycota</taxon>
        <taxon>Agaricomycotina</taxon>
        <taxon>Agaricomycetes</taxon>
        <taxon>Polyporales</taxon>
        <taxon>Gelatoporiaceae</taxon>
        <taxon>Obba</taxon>
    </lineage>
</organism>
<evidence type="ECO:0000256" key="7">
    <source>
        <dbReference type="PIRSR" id="PIRSR602403-1"/>
    </source>
</evidence>
<comment type="cofactor">
    <cofactor evidence="1 7">
        <name>heme</name>
        <dbReference type="ChEBI" id="CHEBI:30413"/>
    </cofactor>
</comment>
<keyword evidence="7 8" id="KW-0349">Heme</keyword>
<dbReference type="InterPro" id="IPR036396">
    <property type="entry name" value="Cyt_P450_sf"/>
</dbReference>
<dbReference type="PANTHER" id="PTHR24286:SF228">
    <property type="entry name" value="C-22 STEROL DESATURASE ERG5"/>
    <property type="match status" value="1"/>
</dbReference>
<evidence type="ECO:0000256" key="8">
    <source>
        <dbReference type="RuleBase" id="RU000461"/>
    </source>
</evidence>
<dbReference type="InterPro" id="IPR002403">
    <property type="entry name" value="Cyt_P450_E_grp-IV"/>
</dbReference>
<dbReference type="GO" id="GO:0000249">
    <property type="term" value="F:C-22 sterol desaturase (NADPH) activity"/>
    <property type="evidence" value="ECO:0007669"/>
    <property type="project" value="UniProtKB-EC"/>
</dbReference>
<reference evidence="9 10" key="1">
    <citation type="submission" date="2016-07" db="EMBL/GenBank/DDBJ databases">
        <title>Draft genome of the white-rot fungus Obba rivulosa 3A-2.</title>
        <authorList>
            <consortium name="DOE Joint Genome Institute"/>
            <person name="Miettinen O."/>
            <person name="Riley R."/>
            <person name="Acob R."/>
            <person name="Barry K."/>
            <person name="Cullen D."/>
            <person name="De Vries R."/>
            <person name="Hainaut M."/>
            <person name="Hatakka A."/>
            <person name="Henrissat B."/>
            <person name="Hilden K."/>
            <person name="Kuo R."/>
            <person name="Labutti K."/>
            <person name="Lipzen A."/>
            <person name="Makela M.R."/>
            <person name="Sandor L."/>
            <person name="Spatafora J.W."/>
            <person name="Grigoriev I.V."/>
            <person name="Hibbett D.S."/>
        </authorList>
    </citation>
    <scope>NUCLEOTIDE SEQUENCE [LARGE SCALE GENOMIC DNA]</scope>
    <source>
        <strain evidence="9 10">3A-2</strain>
    </source>
</reference>
<dbReference type="Gene3D" id="1.10.630.10">
    <property type="entry name" value="Cytochrome P450"/>
    <property type="match status" value="1"/>
</dbReference>
<keyword evidence="5 7" id="KW-0408">Iron</keyword>
<dbReference type="OrthoDB" id="1372046at2759"/>
<dbReference type="AlphaFoldDB" id="A0A8E2J2A5"/>
<dbReference type="PANTHER" id="PTHR24286">
    <property type="entry name" value="CYTOCHROME P450 26"/>
    <property type="match status" value="1"/>
</dbReference>
<evidence type="ECO:0000256" key="4">
    <source>
        <dbReference type="ARBA" id="ARBA00023002"/>
    </source>
</evidence>
<proteinExistence type="inferred from homology"/>
<dbReference type="EMBL" id="KV722358">
    <property type="protein sequence ID" value="OCH93200.1"/>
    <property type="molecule type" value="Genomic_DNA"/>
</dbReference>
<dbReference type="Proteomes" id="UP000250043">
    <property type="component" value="Unassembled WGS sequence"/>
</dbReference>
<name>A0A8E2J2A5_9APHY</name>
<comment type="similarity">
    <text evidence="2 8">Belongs to the cytochrome P450 family.</text>
</comment>
<keyword evidence="10" id="KW-1185">Reference proteome</keyword>
<dbReference type="EC" id="1.14.19.41" evidence="6"/>
<dbReference type="Pfam" id="PF00067">
    <property type="entry name" value="p450"/>
    <property type="match status" value="1"/>
</dbReference>
<dbReference type="PROSITE" id="PS00086">
    <property type="entry name" value="CYTOCHROME_P450"/>
    <property type="match status" value="1"/>
</dbReference>
<dbReference type="GO" id="GO:0016125">
    <property type="term" value="P:sterol metabolic process"/>
    <property type="evidence" value="ECO:0007669"/>
    <property type="project" value="TreeGrafter"/>
</dbReference>
<dbReference type="GO" id="GO:0004497">
    <property type="term" value="F:monooxygenase activity"/>
    <property type="evidence" value="ECO:0007669"/>
    <property type="project" value="UniProtKB-KW"/>
</dbReference>
<dbReference type="InterPro" id="IPR017972">
    <property type="entry name" value="Cyt_P450_CS"/>
</dbReference>
<keyword evidence="3 7" id="KW-0479">Metal-binding</keyword>
<evidence type="ECO:0000256" key="1">
    <source>
        <dbReference type="ARBA" id="ARBA00001971"/>
    </source>
</evidence>